<organism evidence="1 2">
    <name type="scientific">Paenibacillus mesotrionivorans</name>
    <dbReference type="NCBI Taxonomy" id="3160968"/>
    <lineage>
        <taxon>Bacteria</taxon>
        <taxon>Bacillati</taxon>
        <taxon>Bacillota</taxon>
        <taxon>Bacilli</taxon>
        <taxon>Bacillales</taxon>
        <taxon>Paenibacillaceae</taxon>
        <taxon>Paenibacillus</taxon>
    </lineage>
</organism>
<name>A0ACC7P417_9BACL</name>
<proteinExistence type="predicted"/>
<reference evidence="1" key="1">
    <citation type="submission" date="2024-12" db="EMBL/GenBank/DDBJ databases">
        <authorList>
            <person name="Wu N."/>
        </authorList>
    </citation>
    <scope>NUCLEOTIDE SEQUENCE</scope>
    <source>
        <strain evidence="1">P15</strain>
    </source>
</reference>
<protein>
    <submittedName>
        <fullName evidence="1">YHYH domain-containing protein</fullName>
    </submittedName>
</protein>
<keyword evidence="2" id="KW-1185">Reference proteome</keyword>
<evidence type="ECO:0000313" key="2">
    <source>
        <dbReference type="Proteomes" id="UP001631969"/>
    </source>
</evidence>
<accession>A0ACC7P417</accession>
<comment type="caution">
    <text evidence="1">The sequence shown here is derived from an EMBL/GenBank/DDBJ whole genome shotgun (WGS) entry which is preliminary data.</text>
</comment>
<gene>
    <name evidence="1" type="ORF">ACI1P1_12215</name>
</gene>
<evidence type="ECO:0000313" key="1">
    <source>
        <dbReference type="EMBL" id="MFM9329052.1"/>
    </source>
</evidence>
<dbReference type="EMBL" id="JBJURJ010000007">
    <property type="protein sequence ID" value="MFM9329052.1"/>
    <property type="molecule type" value="Genomic_DNA"/>
</dbReference>
<sequence>MNRRILVIMLLLSLISPPAITSAHSGRTDSSGGHNCSSASKAKGLCSGYHYHNGGSSSSGSSSSSSSTSGASSPVSKPSSPQASEAKSQENTVKVSFTSFQVHVNEQNVDNTYSQYPLFVYKDITYFPMTWNYTQALGLRTSWNADTGFAVSKDDSIPYADKLNIDNGSYVSPGSTVTATFPSFNVFVNDTWVDNSKEEHPILVYKDITYFPMTWRFAVEELGLITNWSETDGFSITRPKK</sequence>
<dbReference type="Proteomes" id="UP001631969">
    <property type="component" value="Unassembled WGS sequence"/>
</dbReference>